<feature type="transmembrane region" description="Helical" evidence="2">
    <location>
        <begin position="63"/>
        <end position="86"/>
    </location>
</feature>
<protein>
    <submittedName>
        <fullName evidence="3">Uncharacterized protein</fullName>
    </submittedName>
</protein>
<gene>
    <name evidence="3" type="ORF">FHR84_003063</name>
</gene>
<feature type="transmembrane region" description="Helical" evidence="2">
    <location>
        <begin position="115"/>
        <end position="133"/>
    </location>
</feature>
<keyword evidence="2" id="KW-0812">Transmembrane</keyword>
<dbReference type="EMBL" id="JACBYW010000005">
    <property type="protein sequence ID" value="NYH79725.1"/>
    <property type="molecule type" value="Genomic_DNA"/>
</dbReference>
<evidence type="ECO:0000256" key="1">
    <source>
        <dbReference type="SAM" id="MobiDB-lite"/>
    </source>
</evidence>
<dbReference type="Proteomes" id="UP000548304">
    <property type="component" value="Unassembled WGS sequence"/>
</dbReference>
<keyword evidence="2" id="KW-1133">Transmembrane helix</keyword>
<name>A0A852Z371_9ACTN</name>
<dbReference type="AlphaFoldDB" id="A0A852Z371"/>
<feature type="region of interest" description="Disordered" evidence="1">
    <location>
        <begin position="139"/>
        <end position="195"/>
    </location>
</feature>
<proteinExistence type="predicted"/>
<dbReference type="RefSeq" id="WP_343075288.1">
    <property type="nucleotide sequence ID" value="NZ_JACBYW010000005.1"/>
</dbReference>
<keyword evidence="2" id="KW-0472">Membrane</keyword>
<sequence length="195" mass="20368">MSKTSKVRPGGNNRQRLARARVVFRDWRRTRPFWAGLFTLVAALLLLYPPYASLKFGDVEVSLRTTAGITALVIGMVLIACGISFWMRPELRLPAGIVTLVLSVVAIVTANLGSFLIGTTMGLIGAALAIAWSPSRRSGKHGSADSAGGAGESSGTTPARGGVSKPSPVPRERAGKERDEAASPAGAVRIDGGEA</sequence>
<dbReference type="Pfam" id="PF19609">
    <property type="entry name" value="DUF6114"/>
    <property type="match status" value="1"/>
</dbReference>
<reference evidence="3 4" key="1">
    <citation type="submission" date="2020-07" db="EMBL/GenBank/DDBJ databases">
        <title>Genomic Encyclopedia of Type Strains, Phase III (KMG-III): the genomes of soil and plant-associated and newly described type strains.</title>
        <authorList>
            <person name="Whitman W."/>
        </authorList>
    </citation>
    <scope>NUCLEOTIDE SEQUENCE [LARGE SCALE GENOMIC DNA]</scope>
    <source>
        <strain evidence="3 4">CECT 8576</strain>
    </source>
</reference>
<keyword evidence="4" id="KW-1185">Reference proteome</keyword>
<organism evidence="3 4">
    <name type="scientific">Actinopolyspora biskrensis</name>
    <dbReference type="NCBI Taxonomy" id="1470178"/>
    <lineage>
        <taxon>Bacteria</taxon>
        <taxon>Bacillati</taxon>
        <taxon>Actinomycetota</taxon>
        <taxon>Actinomycetes</taxon>
        <taxon>Actinopolysporales</taxon>
        <taxon>Actinopolysporaceae</taxon>
        <taxon>Actinopolyspora</taxon>
    </lineage>
</organism>
<feature type="compositionally biased region" description="Basic and acidic residues" evidence="1">
    <location>
        <begin position="170"/>
        <end position="181"/>
    </location>
</feature>
<comment type="caution">
    <text evidence="3">The sequence shown here is derived from an EMBL/GenBank/DDBJ whole genome shotgun (WGS) entry which is preliminary data.</text>
</comment>
<evidence type="ECO:0000313" key="3">
    <source>
        <dbReference type="EMBL" id="NYH79725.1"/>
    </source>
</evidence>
<dbReference type="InterPro" id="IPR046096">
    <property type="entry name" value="DUF6114"/>
</dbReference>
<feature type="transmembrane region" description="Helical" evidence="2">
    <location>
        <begin position="33"/>
        <end position="51"/>
    </location>
</feature>
<accession>A0A852Z371</accession>
<feature type="transmembrane region" description="Helical" evidence="2">
    <location>
        <begin position="93"/>
        <end position="109"/>
    </location>
</feature>
<evidence type="ECO:0000256" key="2">
    <source>
        <dbReference type="SAM" id="Phobius"/>
    </source>
</evidence>
<evidence type="ECO:0000313" key="4">
    <source>
        <dbReference type="Proteomes" id="UP000548304"/>
    </source>
</evidence>